<dbReference type="Gene3D" id="3.40.190.10">
    <property type="entry name" value="Periplasmic binding protein-like II"/>
    <property type="match status" value="2"/>
</dbReference>
<accession>A0AAE4R5L4</accession>
<organism evidence="3 4">
    <name type="scientific">Gordonia amicalis</name>
    <dbReference type="NCBI Taxonomy" id="89053"/>
    <lineage>
        <taxon>Bacteria</taxon>
        <taxon>Bacillati</taxon>
        <taxon>Actinomycetota</taxon>
        <taxon>Actinomycetes</taxon>
        <taxon>Mycobacteriales</taxon>
        <taxon>Gordoniaceae</taxon>
        <taxon>Gordonia</taxon>
    </lineage>
</organism>
<dbReference type="EMBL" id="JAWLKH010000002">
    <property type="protein sequence ID" value="MDV6310765.1"/>
    <property type="molecule type" value="Genomic_DNA"/>
</dbReference>
<feature type="chain" id="PRO_5042151545" evidence="2">
    <location>
        <begin position="26"/>
        <end position="324"/>
    </location>
</feature>
<comment type="caution">
    <text evidence="3">The sequence shown here is derived from an EMBL/GenBank/DDBJ whole genome shotgun (WGS) entry which is preliminary data.</text>
</comment>
<protein>
    <submittedName>
        <fullName evidence="3">Glycine betaine ABC transporter substrate-binding protein</fullName>
    </submittedName>
</protein>
<name>A0AAE4R5L4_9ACTN</name>
<keyword evidence="2" id="KW-0732">Signal</keyword>
<proteinExistence type="predicted"/>
<evidence type="ECO:0000256" key="2">
    <source>
        <dbReference type="SAM" id="SignalP"/>
    </source>
</evidence>
<dbReference type="Proteomes" id="UP001185922">
    <property type="component" value="Unassembled WGS sequence"/>
</dbReference>
<gene>
    <name evidence="3" type="ORF">R3Q15_02425</name>
</gene>
<sequence>MRKRLVRKRLVVATGLIVALAVVLAGCGDEAASPPRGIVIGSSDDAAMRVMAEVYAGALRNAGSIVSADRLRGDDATLLDEMDRADLDLFPAFTGDLLTMLSPSSTAVGAEDVYVELNRSLPQGVSVGDETPVSGAPQIFVSTTLAGSVGATGLDDCALLPAGLPVVATSDPDPATLNAFTSAGCRLGPVETVDTTDQVLRRAADGNAVGLLTPLDIAGEDAEGASSDVQALRNSEGGGDTPDNAPAGVEASTEREPAAEQTGPRAEVLVPVFRSAALNRDQVKTMNKVAGEITTADLATMAGEVETGSDPRDVALEWLAEHGL</sequence>
<dbReference type="AlphaFoldDB" id="A0AAE4R5L4"/>
<feature type="region of interest" description="Disordered" evidence="1">
    <location>
        <begin position="220"/>
        <end position="266"/>
    </location>
</feature>
<dbReference type="SUPFAM" id="SSF53850">
    <property type="entry name" value="Periplasmic binding protein-like II"/>
    <property type="match status" value="1"/>
</dbReference>
<evidence type="ECO:0000313" key="3">
    <source>
        <dbReference type="EMBL" id="MDV6310765.1"/>
    </source>
</evidence>
<feature type="signal peptide" evidence="2">
    <location>
        <begin position="1"/>
        <end position="25"/>
    </location>
</feature>
<dbReference type="RefSeq" id="WP_024497313.1">
    <property type="nucleotide sequence ID" value="NZ_CP096596.1"/>
</dbReference>
<reference evidence="3" key="1">
    <citation type="submission" date="2023-10" db="EMBL/GenBank/DDBJ databases">
        <title>Development of a sustainable strategy for remediation of hydrocarbon-contaminated territories based on the waste exchange concept.</title>
        <authorList>
            <person name="Krivoruchko A."/>
        </authorList>
    </citation>
    <scope>NUCLEOTIDE SEQUENCE</scope>
    <source>
        <strain evidence="3">IEGM 1279</strain>
    </source>
</reference>
<evidence type="ECO:0000256" key="1">
    <source>
        <dbReference type="SAM" id="MobiDB-lite"/>
    </source>
</evidence>
<dbReference type="PROSITE" id="PS51257">
    <property type="entry name" value="PROKAR_LIPOPROTEIN"/>
    <property type="match status" value="1"/>
</dbReference>
<evidence type="ECO:0000313" key="4">
    <source>
        <dbReference type="Proteomes" id="UP001185922"/>
    </source>
</evidence>